<accession>A0AC35TSR0</accession>
<proteinExistence type="predicted"/>
<organism evidence="1 2">
    <name type="scientific">Rhabditophanes sp. KR3021</name>
    <dbReference type="NCBI Taxonomy" id="114890"/>
    <lineage>
        <taxon>Eukaryota</taxon>
        <taxon>Metazoa</taxon>
        <taxon>Ecdysozoa</taxon>
        <taxon>Nematoda</taxon>
        <taxon>Chromadorea</taxon>
        <taxon>Rhabditida</taxon>
        <taxon>Tylenchina</taxon>
        <taxon>Panagrolaimomorpha</taxon>
        <taxon>Strongyloidoidea</taxon>
        <taxon>Alloionematidae</taxon>
        <taxon>Rhabditophanes</taxon>
    </lineage>
</organism>
<evidence type="ECO:0000313" key="1">
    <source>
        <dbReference type="Proteomes" id="UP000095286"/>
    </source>
</evidence>
<name>A0AC35TSR0_9BILA</name>
<dbReference type="WBParaSite" id="RSKR_0000395300.1">
    <property type="protein sequence ID" value="RSKR_0000395300.1"/>
    <property type="gene ID" value="RSKR_0000395300"/>
</dbReference>
<sequence length="173" mass="18951">MQDQDKSSKSNRRSNKKAVASGDGSIIQSPIGSPDDKEPLSPKQTKKRGGGRPPNANKTSSTKQTPGKSDSSPLKRVGSRNRKTMDQGTIAEMNAGPTEPRYCYCHRVSFGDMIGCDNDDCSLEWFHFKCVDIKIKPKGKWYCPDCRSSPETANLRNPNITTPNITTSANTPS</sequence>
<protein>
    <submittedName>
        <fullName evidence="2">PHD-type domain-containing protein</fullName>
    </submittedName>
</protein>
<dbReference type="Proteomes" id="UP000095286">
    <property type="component" value="Unplaced"/>
</dbReference>
<reference evidence="2" key="1">
    <citation type="submission" date="2016-11" db="UniProtKB">
        <authorList>
            <consortium name="WormBaseParasite"/>
        </authorList>
    </citation>
    <scope>IDENTIFICATION</scope>
    <source>
        <strain evidence="2">KR3021</strain>
    </source>
</reference>
<evidence type="ECO:0000313" key="2">
    <source>
        <dbReference type="WBParaSite" id="RSKR_0000395300.1"/>
    </source>
</evidence>